<dbReference type="PANTHER" id="PTHR23077:SF196">
    <property type="entry name" value="ATPASE, PUTATIVE-RELATED"/>
    <property type="match status" value="1"/>
</dbReference>
<dbReference type="InterPro" id="IPR027417">
    <property type="entry name" value="P-loop_NTPase"/>
</dbReference>
<dbReference type="Proteomes" id="UP000674318">
    <property type="component" value="Chromosome 35"/>
</dbReference>
<name>A0A836KZK5_9TRYP</name>
<accession>A0A836KZK5</accession>
<dbReference type="AlphaFoldDB" id="A0A836KZK5"/>
<dbReference type="InterPro" id="IPR050168">
    <property type="entry name" value="AAA_ATPase_domain"/>
</dbReference>
<gene>
    <name evidence="2" type="ORF">JKF63_01577</name>
</gene>
<evidence type="ECO:0000313" key="3">
    <source>
        <dbReference type="Proteomes" id="UP000674318"/>
    </source>
</evidence>
<dbReference type="InterPro" id="IPR003593">
    <property type="entry name" value="AAA+_ATPase"/>
</dbReference>
<dbReference type="KEGG" id="phet:94287700"/>
<keyword evidence="3" id="KW-1185">Reference proteome</keyword>
<protein>
    <recommendedName>
        <fullName evidence="1">AAA+ ATPase domain-containing protein</fullName>
    </recommendedName>
</protein>
<dbReference type="InterPro" id="IPR003959">
    <property type="entry name" value="ATPase_AAA_core"/>
</dbReference>
<reference evidence="2 3" key="1">
    <citation type="submission" date="2021-02" db="EMBL/GenBank/DDBJ databases">
        <title>Porcisia hertigi Genome sequencing and assembly.</title>
        <authorList>
            <person name="Almutairi H."/>
            <person name="Gatherer D."/>
        </authorList>
    </citation>
    <scope>NUCLEOTIDE SEQUENCE [LARGE SCALE GENOMIC DNA]</scope>
    <source>
        <strain evidence="2 3">C119</strain>
    </source>
</reference>
<dbReference type="SUPFAM" id="SSF52540">
    <property type="entry name" value="P-loop containing nucleoside triphosphate hydrolases"/>
    <property type="match status" value="2"/>
</dbReference>
<dbReference type="RefSeq" id="XP_067753780.1">
    <property type="nucleotide sequence ID" value="XM_067897623.1"/>
</dbReference>
<dbReference type="OrthoDB" id="10251412at2759"/>
<organism evidence="2 3">
    <name type="scientific">Porcisia hertigi</name>
    <dbReference type="NCBI Taxonomy" id="2761500"/>
    <lineage>
        <taxon>Eukaryota</taxon>
        <taxon>Discoba</taxon>
        <taxon>Euglenozoa</taxon>
        <taxon>Kinetoplastea</taxon>
        <taxon>Metakinetoplastina</taxon>
        <taxon>Trypanosomatida</taxon>
        <taxon>Trypanosomatidae</taxon>
        <taxon>Leishmaniinae</taxon>
        <taxon>Porcisia</taxon>
    </lineage>
</organism>
<dbReference type="GO" id="GO:0016887">
    <property type="term" value="F:ATP hydrolysis activity"/>
    <property type="evidence" value="ECO:0007669"/>
    <property type="project" value="InterPro"/>
</dbReference>
<dbReference type="GeneID" id="94287700"/>
<dbReference type="FunFam" id="3.40.50.300:FF:003013">
    <property type="entry name" value="ATPase domain protein, putative"/>
    <property type="match status" value="1"/>
</dbReference>
<feature type="domain" description="AAA+ ATPase" evidence="1">
    <location>
        <begin position="289"/>
        <end position="440"/>
    </location>
</feature>
<dbReference type="PANTHER" id="PTHR23077">
    <property type="entry name" value="AAA-FAMILY ATPASE"/>
    <property type="match status" value="1"/>
</dbReference>
<sequence length="534" mass="57315">MSVEGHLIADVQRLQRLGGKSLFLLVVGGKGAGKSTALQGFVSGLSATIKTRHAATVHDVLDTPATASSDDAFTLWTLTYAAVAQSNSIFGLPTSRAPLFRPFSIVVTDDIDLLWSLCGINGLLPTLHQLLQLAFTGRSCAIVGSAPSRDMVPGWLLERKMPAMYPLHDLTEAGTRRLLRSVPQPLFKSQAEVLMGAQTGCTSRQVLLFNSCMTLKASTDGATGEKLRSLAREGFAFLLHQRSPTGVVRAPSHLYGLAEVRHRIKTLISVFAAQSNSGGGGRLITSLSSSTGLLFHGPSGCGKSTLARQTADDFASIPFFFVECTMLFSKYLGESEEQLREVYRRARARAPAVVVLEDLDVIAQSRGAMQRGGGEEGSGSGKGQLDVTRRMLAGLLCELDGVADNSGVLTVGITNAPQVLDAAVLRQGRLETLVYIPPLTQDGAEELCTHFFQHFEGSEEQRRECAVLIASHATGCTAASLQYVLRKVFEAGALRHGWDAASAGSLPLPTFAEISGHLFENCSVLRRVNYPHFE</sequence>
<comment type="caution">
    <text evidence="2">The sequence shown here is derived from an EMBL/GenBank/DDBJ whole genome shotgun (WGS) entry which is preliminary data.</text>
</comment>
<dbReference type="EMBL" id="JAFJZO010000035">
    <property type="protein sequence ID" value="KAG5492996.1"/>
    <property type="molecule type" value="Genomic_DNA"/>
</dbReference>
<evidence type="ECO:0000313" key="2">
    <source>
        <dbReference type="EMBL" id="KAG5492996.1"/>
    </source>
</evidence>
<dbReference type="Gene3D" id="3.40.50.300">
    <property type="entry name" value="P-loop containing nucleotide triphosphate hydrolases"/>
    <property type="match status" value="1"/>
</dbReference>
<dbReference type="SMART" id="SM00382">
    <property type="entry name" value="AAA"/>
    <property type="match status" value="1"/>
</dbReference>
<dbReference type="GO" id="GO:0005524">
    <property type="term" value="F:ATP binding"/>
    <property type="evidence" value="ECO:0007669"/>
    <property type="project" value="InterPro"/>
</dbReference>
<proteinExistence type="predicted"/>
<evidence type="ECO:0000259" key="1">
    <source>
        <dbReference type="SMART" id="SM00382"/>
    </source>
</evidence>
<dbReference type="Pfam" id="PF00004">
    <property type="entry name" value="AAA"/>
    <property type="match status" value="1"/>
</dbReference>